<sequence length="96" mass="10927">MVAEWDGRPAAFAQLVERRVTFVYVHPDAARLGIATLLYHHLEDEARIQGLDELVTEASLVARDFFAFLGFEVDGEESVQRQGISLPRTRMRKRLA</sequence>
<feature type="domain" description="N-acetyltransferase" evidence="1">
    <location>
        <begin position="1"/>
        <end position="96"/>
    </location>
</feature>
<dbReference type="Gene3D" id="3.40.630.30">
    <property type="match status" value="1"/>
</dbReference>
<organism evidence="2 3">
    <name type="scientific">Alloalcanivorax profundimaris</name>
    <dbReference type="NCBI Taxonomy" id="2735259"/>
    <lineage>
        <taxon>Bacteria</taxon>
        <taxon>Pseudomonadati</taxon>
        <taxon>Pseudomonadota</taxon>
        <taxon>Gammaproteobacteria</taxon>
        <taxon>Oceanospirillales</taxon>
        <taxon>Alcanivoracaceae</taxon>
        <taxon>Alloalcanivorax</taxon>
    </lineage>
</organism>
<reference evidence="2 3" key="1">
    <citation type="submission" date="2012-09" db="EMBL/GenBank/DDBJ databases">
        <title>Genome Sequence of alkane-degrading Bacterium Alcanivorax sp. 521-1.</title>
        <authorList>
            <person name="Lai Q."/>
            <person name="Shao Z."/>
        </authorList>
    </citation>
    <scope>NUCLEOTIDE SEQUENCE [LARGE SCALE GENOMIC DNA]</scope>
    <source>
        <strain evidence="2 3">521-1</strain>
    </source>
</reference>
<keyword evidence="3" id="KW-1185">Reference proteome</keyword>
<dbReference type="PANTHER" id="PTHR43451">
    <property type="entry name" value="ACETYLTRANSFERASE (GNAT) FAMILY PROTEIN"/>
    <property type="match status" value="1"/>
</dbReference>
<dbReference type="RefSeq" id="WP_194865986.1">
    <property type="nucleotide sequence ID" value="NZ_ARXX01000063.1"/>
</dbReference>
<accession>A0ABS0AUR4</accession>
<dbReference type="EMBL" id="ARXX01000063">
    <property type="protein sequence ID" value="MBF5057871.1"/>
    <property type="molecule type" value="Genomic_DNA"/>
</dbReference>
<dbReference type="InterPro" id="IPR052564">
    <property type="entry name" value="N-acetyltrans/Recomb-assoc"/>
</dbReference>
<comment type="caution">
    <text evidence="2">The sequence shown here is derived from an EMBL/GenBank/DDBJ whole genome shotgun (WGS) entry which is preliminary data.</text>
</comment>
<evidence type="ECO:0000313" key="2">
    <source>
        <dbReference type="EMBL" id="MBF5057871.1"/>
    </source>
</evidence>
<dbReference type="CDD" id="cd04301">
    <property type="entry name" value="NAT_SF"/>
    <property type="match status" value="1"/>
</dbReference>
<name>A0ABS0AUR4_9GAMM</name>
<protein>
    <recommendedName>
        <fullName evidence="1">N-acetyltransferase domain-containing protein</fullName>
    </recommendedName>
</protein>
<evidence type="ECO:0000259" key="1">
    <source>
        <dbReference type="PROSITE" id="PS51186"/>
    </source>
</evidence>
<evidence type="ECO:0000313" key="3">
    <source>
        <dbReference type="Proteomes" id="UP000662703"/>
    </source>
</evidence>
<proteinExistence type="predicted"/>
<dbReference type="PANTHER" id="PTHR43451:SF1">
    <property type="entry name" value="ACETYLTRANSFERASE"/>
    <property type="match status" value="1"/>
</dbReference>
<gene>
    <name evidence="2" type="ORF">Y5W_03165</name>
</gene>
<dbReference type="InterPro" id="IPR000182">
    <property type="entry name" value="GNAT_dom"/>
</dbReference>
<dbReference type="Proteomes" id="UP000662703">
    <property type="component" value="Unassembled WGS sequence"/>
</dbReference>
<dbReference type="Pfam" id="PF13673">
    <property type="entry name" value="Acetyltransf_10"/>
    <property type="match status" value="1"/>
</dbReference>
<dbReference type="InterPro" id="IPR016181">
    <property type="entry name" value="Acyl_CoA_acyltransferase"/>
</dbReference>
<dbReference type="PROSITE" id="PS51186">
    <property type="entry name" value="GNAT"/>
    <property type="match status" value="1"/>
</dbReference>
<dbReference type="SUPFAM" id="SSF55729">
    <property type="entry name" value="Acyl-CoA N-acyltransferases (Nat)"/>
    <property type="match status" value="1"/>
</dbReference>